<dbReference type="AlphaFoldDB" id="A0A9I9E448"/>
<accession>A0A9I9E448</accession>
<dbReference type="EnsemblPlants" id="MELO3C028410.2.1">
    <property type="protein sequence ID" value="MELO3C028410.2.1"/>
    <property type="gene ID" value="MELO3C028410.2"/>
</dbReference>
<evidence type="ECO:0000256" key="1">
    <source>
        <dbReference type="SAM" id="MobiDB-lite"/>
    </source>
</evidence>
<reference evidence="2" key="1">
    <citation type="submission" date="2023-03" db="UniProtKB">
        <authorList>
            <consortium name="EnsemblPlants"/>
        </authorList>
    </citation>
    <scope>IDENTIFICATION</scope>
</reference>
<feature type="compositionally biased region" description="Polar residues" evidence="1">
    <location>
        <begin position="16"/>
        <end position="29"/>
    </location>
</feature>
<dbReference type="Gramene" id="MELO3C028410.2.1">
    <property type="protein sequence ID" value="MELO3C028410.2.1"/>
    <property type="gene ID" value="MELO3C028410.2"/>
</dbReference>
<sequence length="41" mass="4563">QTPSVEEAAGHHDRVASSTTNKPQASRKQQGIMIELHRLPR</sequence>
<feature type="region of interest" description="Disordered" evidence="1">
    <location>
        <begin position="1"/>
        <end position="41"/>
    </location>
</feature>
<organism evidence="2">
    <name type="scientific">Cucumis melo</name>
    <name type="common">Muskmelon</name>
    <dbReference type="NCBI Taxonomy" id="3656"/>
    <lineage>
        <taxon>Eukaryota</taxon>
        <taxon>Viridiplantae</taxon>
        <taxon>Streptophyta</taxon>
        <taxon>Embryophyta</taxon>
        <taxon>Tracheophyta</taxon>
        <taxon>Spermatophyta</taxon>
        <taxon>Magnoliopsida</taxon>
        <taxon>eudicotyledons</taxon>
        <taxon>Gunneridae</taxon>
        <taxon>Pentapetalae</taxon>
        <taxon>rosids</taxon>
        <taxon>fabids</taxon>
        <taxon>Cucurbitales</taxon>
        <taxon>Cucurbitaceae</taxon>
        <taxon>Benincaseae</taxon>
        <taxon>Cucumis</taxon>
    </lineage>
</organism>
<name>A0A9I9E448_CUCME</name>
<proteinExistence type="predicted"/>
<protein>
    <submittedName>
        <fullName evidence="2">Uncharacterized protein</fullName>
    </submittedName>
</protein>
<evidence type="ECO:0000313" key="2">
    <source>
        <dbReference type="EnsemblPlants" id="MELO3C028410.2.1"/>
    </source>
</evidence>